<keyword evidence="2" id="KW-0472">Membrane</keyword>
<feature type="region of interest" description="Disordered" evidence="1">
    <location>
        <begin position="40"/>
        <end position="111"/>
    </location>
</feature>
<dbReference type="Pfam" id="PF15932">
    <property type="entry name" value="DUF4748"/>
    <property type="match status" value="1"/>
</dbReference>
<dbReference type="InterPro" id="IPR031833">
    <property type="entry name" value="DUF4748"/>
</dbReference>
<evidence type="ECO:0000313" key="4">
    <source>
        <dbReference type="Proteomes" id="UP000799767"/>
    </source>
</evidence>
<dbReference type="GeneID" id="54478130"/>
<dbReference type="PANTHER" id="PTHR41800:SF1">
    <property type="entry name" value="EXPRESSED PROTEIN"/>
    <property type="match status" value="1"/>
</dbReference>
<feature type="transmembrane region" description="Helical" evidence="2">
    <location>
        <begin position="6"/>
        <end position="25"/>
    </location>
</feature>
<dbReference type="PANTHER" id="PTHR41800">
    <property type="entry name" value="EXPRESSED PROTEIN"/>
    <property type="match status" value="1"/>
</dbReference>
<dbReference type="EMBL" id="MU001635">
    <property type="protein sequence ID" value="KAF2483343.1"/>
    <property type="molecule type" value="Genomic_DNA"/>
</dbReference>
<name>A0A6A6PV57_9PEZI</name>
<keyword evidence="4" id="KW-1185">Reference proteome</keyword>
<sequence length="111" mass="12682">MNTRASVAYGWGILCLAGGGAYYFAKRSINADREQRAALVEQRRQDRERLRVTESGLRDDKMSETRAPNADKLRPRDPAPVEHSKDQAAEEQGSRFEAKEPWRSRKGDRFS</sequence>
<evidence type="ECO:0000313" key="3">
    <source>
        <dbReference type="EMBL" id="KAF2483343.1"/>
    </source>
</evidence>
<proteinExistence type="predicted"/>
<evidence type="ECO:0000256" key="2">
    <source>
        <dbReference type="SAM" id="Phobius"/>
    </source>
</evidence>
<keyword evidence="2" id="KW-0812">Transmembrane</keyword>
<dbReference type="Proteomes" id="UP000799767">
    <property type="component" value="Unassembled WGS sequence"/>
</dbReference>
<dbReference type="AlphaFoldDB" id="A0A6A6PV57"/>
<reference evidence="3" key="1">
    <citation type="journal article" date="2020" name="Stud. Mycol.">
        <title>101 Dothideomycetes genomes: a test case for predicting lifestyles and emergence of pathogens.</title>
        <authorList>
            <person name="Haridas S."/>
            <person name="Albert R."/>
            <person name="Binder M."/>
            <person name="Bloem J."/>
            <person name="Labutti K."/>
            <person name="Salamov A."/>
            <person name="Andreopoulos B."/>
            <person name="Baker S."/>
            <person name="Barry K."/>
            <person name="Bills G."/>
            <person name="Bluhm B."/>
            <person name="Cannon C."/>
            <person name="Castanera R."/>
            <person name="Culley D."/>
            <person name="Daum C."/>
            <person name="Ezra D."/>
            <person name="Gonzalez J."/>
            <person name="Henrissat B."/>
            <person name="Kuo A."/>
            <person name="Liang C."/>
            <person name="Lipzen A."/>
            <person name="Lutzoni F."/>
            <person name="Magnuson J."/>
            <person name="Mondo S."/>
            <person name="Nolan M."/>
            <person name="Ohm R."/>
            <person name="Pangilinan J."/>
            <person name="Park H.-J."/>
            <person name="Ramirez L."/>
            <person name="Alfaro M."/>
            <person name="Sun H."/>
            <person name="Tritt A."/>
            <person name="Yoshinaga Y."/>
            <person name="Zwiers L.-H."/>
            <person name="Turgeon B."/>
            <person name="Goodwin S."/>
            <person name="Spatafora J."/>
            <person name="Crous P."/>
            <person name="Grigoriev I."/>
        </authorList>
    </citation>
    <scope>NUCLEOTIDE SEQUENCE</scope>
    <source>
        <strain evidence="3">CBS 113389</strain>
    </source>
</reference>
<protein>
    <submittedName>
        <fullName evidence="3">Uncharacterized protein</fullName>
    </submittedName>
</protein>
<accession>A0A6A6PV57</accession>
<dbReference type="OrthoDB" id="2559326at2759"/>
<keyword evidence="2" id="KW-1133">Transmembrane helix</keyword>
<organism evidence="3 4">
    <name type="scientific">Neohortaea acidophila</name>
    <dbReference type="NCBI Taxonomy" id="245834"/>
    <lineage>
        <taxon>Eukaryota</taxon>
        <taxon>Fungi</taxon>
        <taxon>Dikarya</taxon>
        <taxon>Ascomycota</taxon>
        <taxon>Pezizomycotina</taxon>
        <taxon>Dothideomycetes</taxon>
        <taxon>Dothideomycetidae</taxon>
        <taxon>Mycosphaerellales</taxon>
        <taxon>Teratosphaeriaceae</taxon>
        <taxon>Neohortaea</taxon>
    </lineage>
</organism>
<evidence type="ECO:0000256" key="1">
    <source>
        <dbReference type="SAM" id="MobiDB-lite"/>
    </source>
</evidence>
<gene>
    <name evidence="3" type="ORF">BDY17DRAFT_324087</name>
</gene>
<dbReference type="RefSeq" id="XP_033589913.1">
    <property type="nucleotide sequence ID" value="XM_033737128.1"/>
</dbReference>